<name>A0A3P7J115_STRVU</name>
<accession>A0A3P7J115</accession>
<dbReference type="EMBL" id="UYYB01104163">
    <property type="protein sequence ID" value="VDM79160.1"/>
    <property type="molecule type" value="Genomic_DNA"/>
</dbReference>
<evidence type="ECO:0000313" key="2">
    <source>
        <dbReference type="Proteomes" id="UP000270094"/>
    </source>
</evidence>
<evidence type="ECO:0000313" key="1">
    <source>
        <dbReference type="EMBL" id="VDM79160.1"/>
    </source>
</evidence>
<dbReference type="Proteomes" id="UP000270094">
    <property type="component" value="Unassembled WGS sequence"/>
</dbReference>
<organism evidence="1 2">
    <name type="scientific">Strongylus vulgaris</name>
    <name type="common">Blood worm</name>
    <dbReference type="NCBI Taxonomy" id="40348"/>
    <lineage>
        <taxon>Eukaryota</taxon>
        <taxon>Metazoa</taxon>
        <taxon>Ecdysozoa</taxon>
        <taxon>Nematoda</taxon>
        <taxon>Chromadorea</taxon>
        <taxon>Rhabditida</taxon>
        <taxon>Rhabditina</taxon>
        <taxon>Rhabditomorpha</taxon>
        <taxon>Strongyloidea</taxon>
        <taxon>Strongylidae</taxon>
        <taxon>Strongylus</taxon>
    </lineage>
</organism>
<reference evidence="1 2" key="1">
    <citation type="submission" date="2018-11" db="EMBL/GenBank/DDBJ databases">
        <authorList>
            <consortium name="Pathogen Informatics"/>
        </authorList>
    </citation>
    <scope>NUCLEOTIDE SEQUENCE [LARGE SCALE GENOMIC DNA]</scope>
</reference>
<keyword evidence="2" id="KW-1185">Reference proteome</keyword>
<proteinExistence type="predicted"/>
<gene>
    <name evidence="1" type="ORF">SVUK_LOCUS14158</name>
</gene>
<dbReference type="OrthoDB" id="422220at2759"/>
<protein>
    <submittedName>
        <fullName evidence="1">Uncharacterized protein</fullName>
    </submittedName>
</protein>
<dbReference type="AlphaFoldDB" id="A0A3P7J115"/>
<sequence>MWRTRSELEKSMIEGENGPKVYRQKASEYTSLCSEMRSFLRVAASIAPVVQGIFNDAEIMSEEKDSAQLQLTLAQLKSFAVSALSFRQKILTKFSSFVDISMTFLQAVNIFVCALYEACGIIESVERRRELRISTAFPMNFQLKLSEQGLESLELLSWASRDASPMPLRLKAAVVRHRVSLCIDPLYDLEWIRRQWQKWSVFWCFPDTTRCHNDPITIPLFEQSHTTRGILKLPEVVS</sequence>